<dbReference type="Proteomes" id="UP000824120">
    <property type="component" value="Chromosome 7"/>
</dbReference>
<comment type="caution">
    <text evidence="2">The sequence shown here is derived from an EMBL/GenBank/DDBJ whole genome shotgun (WGS) entry which is preliminary data.</text>
</comment>
<name>A0A9J5Y3R3_SOLCO</name>
<protein>
    <submittedName>
        <fullName evidence="2">Uncharacterized protein</fullName>
    </submittedName>
</protein>
<evidence type="ECO:0000256" key="1">
    <source>
        <dbReference type="SAM" id="MobiDB-lite"/>
    </source>
</evidence>
<feature type="region of interest" description="Disordered" evidence="1">
    <location>
        <begin position="44"/>
        <end position="64"/>
    </location>
</feature>
<accession>A0A9J5Y3R3</accession>
<evidence type="ECO:0000313" key="2">
    <source>
        <dbReference type="EMBL" id="KAG5595049.1"/>
    </source>
</evidence>
<organism evidence="2 3">
    <name type="scientific">Solanum commersonii</name>
    <name type="common">Commerson's wild potato</name>
    <name type="synonym">Commerson's nightshade</name>
    <dbReference type="NCBI Taxonomy" id="4109"/>
    <lineage>
        <taxon>Eukaryota</taxon>
        <taxon>Viridiplantae</taxon>
        <taxon>Streptophyta</taxon>
        <taxon>Embryophyta</taxon>
        <taxon>Tracheophyta</taxon>
        <taxon>Spermatophyta</taxon>
        <taxon>Magnoliopsida</taxon>
        <taxon>eudicotyledons</taxon>
        <taxon>Gunneridae</taxon>
        <taxon>Pentapetalae</taxon>
        <taxon>asterids</taxon>
        <taxon>lamiids</taxon>
        <taxon>Solanales</taxon>
        <taxon>Solanaceae</taxon>
        <taxon>Solanoideae</taxon>
        <taxon>Solaneae</taxon>
        <taxon>Solanum</taxon>
    </lineage>
</organism>
<reference evidence="2 3" key="1">
    <citation type="submission" date="2020-09" db="EMBL/GenBank/DDBJ databases">
        <title>De no assembly of potato wild relative species, Solanum commersonii.</title>
        <authorList>
            <person name="Cho K."/>
        </authorList>
    </citation>
    <scope>NUCLEOTIDE SEQUENCE [LARGE SCALE GENOMIC DNA]</scope>
    <source>
        <strain evidence="2">LZ3.2</strain>
        <tissue evidence="2">Leaf</tissue>
    </source>
</reference>
<dbReference type="EMBL" id="JACXVP010000007">
    <property type="protein sequence ID" value="KAG5595049.1"/>
    <property type="molecule type" value="Genomic_DNA"/>
</dbReference>
<keyword evidence="3" id="KW-1185">Reference proteome</keyword>
<sequence length="96" mass="11142">MLVNKWYTPSNKVVESTISPLEEITLPIEGKVITTSPFKMDIIDRKDIKDKPSSSYKDKNKNSETHPILKLPEFSTDKFPNFQEKLEIMDENIEIN</sequence>
<gene>
    <name evidence="2" type="ORF">H5410_036281</name>
</gene>
<dbReference type="AlphaFoldDB" id="A0A9J5Y3R3"/>
<proteinExistence type="predicted"/>
<evidence type="ECO:0000313" key="3">
    <source>
        <dbReference type="Proteomes" id="UP000824120"/>
    </source>
</evidence>